<sequence length="94" mass="10121">MVLREKRNLRLAKDRLSVGSDLPPVLVDKIETITWKPDDALLKRLGVGSKADDRVGLAHKFQGNVSVIAGKAGFDGGVCMAAGGRRSFDGDSWI</sequence>
<dbReference type="InParanoid" id="E5AD80"/>
<reference evidence="2" key="1">
    <citation type="journal article" date="2011" name="Nat. Commun.">
        <title>Effector diversification within compartments of the Leptosphaeria maculans genome affected by Repeat-Induced Point mutations.</title>
        <authorList>
            <person name="Rouxel T."/>
            <person name="Grandaubert J."/>
            <person name="Hane J.K."/>
            <person name="Hoede C."/>
            <person name="van de Wouw A.P."/>
            <person name="Couloux A."/>
            <person name="Dominguez V."/>
            <person name="Anthouard V."/>
            <person name="Bally P."/>
            <person name="Bourras S."/>
            <person name="Cozijnsen A.J."/>
            <person name="Ciuffetti L.M."/>
            <person name="Degrave A."/>
            <person name="Dilmaghani A."/>
            <person name="Duret L."/>
            <person name="Fudal I."/>
            <person name="Goodwin S.B."/>
            <person name="Gout L."/>
            <person name="Glaser N."/>
            <person name="Linglin J."/>
            <person name="Kema G.H.J."/>
            <person name="Lapalu N."/>
            <person name="Lawrence C.B."/>
            <person name="May K."/>
            <person name="Meyer M."/>
            <person name="Ollivier B."/>
            <person name="Poulain J."/>
            <person name="Schoch C.L."/>
            <person name="Simon A."/>
            <person name="Spatafora J.W."/>
            <person name="Stachowiak A."/>
            <person name="Turgeon B.G."/>
            <person name="Tyler B.M."/>
            <person name="Vincent D."/>
            <person name="Weissenbach J."/>
            <person name="Amselem J."/>
            <person name="Quesneville H."/>
            <person name="Oliver R.P."/>
            <person name="Wincker P."/>
            <person name="Balesdent M.-H."/>
            <person name="Howlett B.J."/>
        </authorList>
    </citation>
    <scope>NUCLEOTIDE SEQUENCE [LARGE SCALE GENOMIC DNA]</scope>
    <source>
        <strain evidence="2">JN3 / isolate v23.1.3 / race Av1-4-5-6-7-8</strain>
    </source>
</reference>
<protein>
    <submittedName>
        <fullName evidence="1">Predicted protein</fullName>
    </submittedName>
</protein>
<evidence type="ECO:0000313" key="2">
    <source>
        <dbReference type="Proteomes" id="UP000002668"/>
    </source>
</evidence>
<organism evidence="1 2">
    <name type="scientific">Leptosphaeria maculans (strain JN3 / isolate v23.1.3 / race Av1-4-5-6-7-8)</name>
    <name type="common">Blackleg fungus</name>
    <name type="synonym">Phoma lingam</name>
    <dbReference type="NCBI Taxonomy" id="985895"/>
    <lineage>
        <taxon>Eukaryota</taxon>
        <taxon>Fungi</taxon>
        <taxon>Dikarya</taxon>
        <taxon>Ascomycota</taxon>
        <taxon>Pezizomycotina</taxon>
        <taxon>Dothideomycetes</taxon>
        <taxon>Pleosporomycetidae</taxon>
        <taxon>Pleosporales</taxon>
        <taxon>Pleosporineae</taxon>
        <taxon>Leptosphaeriaceae</taxon>
        <taxon>Plenodomus</taxon>
        <taxon>Plenodomus lingam/Leptosphaeria maculans species complex</taxon>
    </lineage>
</organism>
<gene>
    <name evidence="1" type="ORF">LEMA_uP012190.1</name>
</gene>
<dbReference type="EMBL" id="FP929139">
    <property type="protein sequence ID" value="CBY02432.1"/>
    <property type="molecule type" value="Genomic_DNA"/>
</dbReference>
<dbReference type="HOGENOM" id="CLU_2386592_0_0_1"/>
<dbReference type="AlphaFoldDB" id="E5AD80"/>
<dbReference type="VEuPathDB" id="FungiDB:LEMA_uP012190.1"/>
<name>E5AD80_LEPMJ</name>
<keyword evidence="2" id="KW-1185">Reference proteome</keyword>
<dbReference type="Proteomes" id="UP000002668">
    <property type="component" value="Genome"/>
</dbReference>
<evidence type="ECO:0000313" key="1">
    <source>
        <dbReference type="EMBL" id="CBY02432.1"/>
    </source>
</evidence>
<proteinExistence type="predicted"/>
<accession>E5AD80</accession>